<feature type="transmembrane region" description="Helical" evidence="6">
    <location>
        <begin position="394"/>
        <end position="412"/>
    </location>
</feature>
<dbReference type="CDD" id="cd13590">
    <property type="entry name" value="PBP2_PotD_PotF_like"/>
    <property type="match status" value="1"/>
</dbReference>
<dbReference type="InterPro" id="IPR001188">
    <property type="entry name" value="Sperm_putr-bd"/>
</dbReference>
<dbReference type="GO" id="GO:0042597">
    <property type="term" value="C:periplasmic space"/>
    <property type="evidence" value="ECO:0007669"/>
    <property type="project" value="UniProtKB-SubCell"/>
</dbReference>
<feature type="chain" id="PRO_5041950555" evidence="7">
    <location>
        <begin position="24"/>
        <end position="423"/>
    </location>
</feature>
<evidence type="ECO:0000313" key="9">
    <source>
        <dbReference type="Proteomes" id="UP001198242"/>
    </source>
</evidence>
<evidence type="ECO:0000256" key="1">
    <source>
        <dbReference type="ARBA" id="ARBA00004418"/>
    </source>
</evidence>
<dbReference type="GO" id="GO:0015846">
    <property type="term" value="P:polyamine transport"/>
    <property type="evidence" value="ECO:0007669"/>
    <property type="project" value="InterPro"/>
</dbReference>
<dbReference type="EMBL" id="JAJEQM010000001">
    <property type="protein sequence ID" value="MCC2209263.1"/>
    <property type="molecule type" value="Genomic_DNA"/>
</dbReference>
<dbReference type="GO" id="GO:0019808">
    <property type="term" value="F:polyamine binding"/>
    <property type="evidence" value="ECO:0007669"/>
    <property type="project" value="InterPro"/>
</dbReference>
<dbReference type="AlphaFoldDB" id="A0AAE3DWH1"/>
<reference evidence="8 9" key="1">
    <citation type="submission" date="2021-10" db="EMBL/GenBank/DDBJ databases">
        <title>Anaerobic single-cell dispensing facilitates the cultivation of human gut bacteria.</title>
        <authorList>
            <person name="Afrizal A."/>
        </authorList>
    </citation>
    <scope>NUCLEOTIDE SEQUENCE [LARGE SCALE GENOMIC DNA]</scope>
    <source>
        <strain evidence="8 9">CLA-AA-H232</strain>
    </source>
</reference>
<organism evidence="8 9">
    <name type="scientific">Hominilimicola fabiformis</name>
    <dbReference type="NCBI Taxonomy" id="2885356"/>
    <lineage>
        <taxon>Bacteria</taxon>
        <taxon>Bacillati</taxon>
        <taxon>Bacillota</taxon>
        <taxon>Clostridia</taxon>
        <taxon>Eubacteriales</taxon>
        <taxon>Oscillospiraceae</taxon>
        <taxon>Hominilimicola</taxon>
    </lineage>
</organism>
<keyword evidence="5" id="KW-0175">Coiled coil</keyword>
<evidence type="ECO:0000313" key="8">
    <source>
        <dbReference type="EMBL" id="MCC2209263.1"/>
    </source>
</evidence>
<keyword evidence="6" id="KW-0472">Membrane</keyword>
<dbReference type="PANTHER" id="PTHR30222:SF17">
    <property type="entry name" value="SPERMIDINE_PUTRESCINE-BINDING PERIPLASMIC PROTEIN"/>
    <property type="match status" value="1"/>
</dbReference>
<evidence type="ECO:0000256" key="5">
    <source>
        <dbReference type="SAM" id="Coils"/>
    </source>
</evidence>
<evidence type="ECO:0000256" key="2">
    <source>
        <dbReference type="ARBA" id="ARBA00022448"/>
    </source>
</evidence>
<keyword evidence="2" id="KW-0813">Transport</keyword>
<dbReference type="Pfam" id="PF13416">
    <property type="entry name" value="SBP_bac_8"/>
    <property type="match status" value="1"/>
</dbReference>
<dbReference type="PANTHER" id="PTHR30222">
    <property type="entry name" value="SPERMIDINE/PUTRESCINE-BINDING PERIPLASMIC PROTEIN"/>
    <property type="match status" value="1"/>
</dbReference>
<evidence type="ECO:0000256" key="3">
    <source>
        <dbReference type="ARBA" id="ARBA00022729"/>
    </source>
</evidence>
<keyword evidence="4" id="KW-0574">Periplasm</keyword>
<sequence length="423" mass="47980">MMKKFILALISMSLLFASGCAHIEEYDTEETADTEETTEVQTVTVDNPEYYTRFKNDGISINVYNWGEYIPDGSEEGVLNLNAEFTKLTGITVNYSTYATNEELYAKLKGGGSTYDIIIPSDYMISRMIKENMLEPLDKSNIPNFANIMDKFKSSEYDPGSKYSVPYTWGTVGIIYDTTVVDEEDIGWDILWDEDYSGRILMFDNPRDAFAIAENMLGYSLNTENSEELEKAAEKLKEQKKVVQAYVMDEIFDKMGAGEAIIAPYYAGDAVTLMDEYEDLGFVIPDSGTNLFIDAVCIPKGCRNKEAAEMYINFLNEPDVAYAIADFIGYSTPNQKAYEMLDDEVKNDGISYLDDDYIEEKTTVFCNLSDEANQKMQTLWTDMKSSEEQTPNKVIVPAFMSVCVIASLIILIRRYIKKKKDMF</sequence>
<name>A0AAE3DWH1_9FIRM</name>
<proteinExistence type="predicted"/>
<keyword evidence="6" id="KW-0812">Transmembrane</keyword>
<dbReference type="SUPFAM" id="SSF53850">
    <property type="entry name" value="Periplasmic binding protein-like II"/>
    <property type="match status" value="1"/>
</dbReference>
<evidence type="ECO:0000256" key="7">
    <source>
        <dbReference type="SAM" id="SignalP"/>
    </source>
</evidence>
<comment type="subcellular location">
    <subcellularLocation>
        <location evidence="1">Periplasm</location>
    </subcellularLocation>
</comment>
<accession>A0AAE3DWH1</accession>
<dbReference type="PROSITE" id="PS51257">
    <property type="entry name" value="PROKAR_LIPOPROTEIN"/>
    <property type="match status" value="1"/>
</dbReference>
<gene>
    <name evidence="8" type="ORF">LKE05_00395</name>
</gene>
<dbReference type="InterPro" id="IPR006059">
    <property type="entry name" value="SBP"/>
</dbReference>
<keyword evidence="3 7" id="KW-0732">Signal</keyword>
<comment type="caution">
    <text evidence="8">The sequence shown here is derived from an EMBL/GenBank/DDBJ whole genome shotgun (WGS) entry which is preliminary data.</text>
</comment>
<keyword evidence="9" id="KW-1185">Reference proteome</keyword>
<dbReference type="RefSeq" id="WP_308455648.1">
    <property type="nucleotide sequence ID" value="NZ_JAJEQM010000001.1"/>
</dbReference>
<dbReference type="PRINTS" id="PR00909">
    <property type="entry name" value="SPERMDNBNDNG"/>
</dbReference>
<evidence type="ECO:0000256" key="6">
    <source>
        <dbReference type="SAM" id="Phobius"/>
    </source>
</evidence>
<feature type="coiled-coil region" evidence="5">
    <location>
        <begin position="219"/>
        <end position="246"/>
    </location>
</feature>
<dbReference type="Proteomes" id="UP001198242">
    <property type="component" value="Unassembled WGS sequence"/>
</dbReference>
<dbReference type="Gene3D" id="3.40.190.10">
    <property type="entry name" value="Periplasmic binding protein-like II"/>
    <property type="match status" value="2"/>
</dbReference>
<feature type="signal peptide" evidence="7">
    <location>
        <begin position="1"/>
        <end position="23"/>
    </location>
</feature>
<keyword evidence="6" id="KW-1133">Transmembrane helix</keyword>
<protein>
    <submittedName>
        <fullName evidence="8">Spermidine/putrescine ABC transporter substrate-binding protein</fullName>
    </submittedName>
</protein>
<evidence type="ECO:0000256" key="4">
    <source>
        <dbReference type="ARBA" id="ARBA00022764"/>
    </source>
</evidence>